<gene>
    <name evidence="1" type="ordered locus">SSIL_1561</name>
</gene>
<proteinExistence type="predicted"/>
<dbReference type="STRING" id="1002809.SSIL_1561"/>
<dbReference type="GO" id="GO:0004386">
    <property type="term" value="F:helicase activity"/>
    <property type="evidence" value="ECO:0007669"/>
    <property type="project" value="UniProtKB-KW"/>
</dbReference>
<keyword evidence="2" id="KW-1185">Reference proteome</keyword>
<dbReference type="Proteomes" id="UP000006691">
    <property type="component" value="Chromosome"/>
</dbReference>
<keyword evidence="1" id="KW-0067">ATP-binding</keyword>
<dbReference type="AlphaFoldDB" id="F2F4K0"/>
<keyword evidence="1" id="KW-0547">Nucleotide-binding</keyword>
<evidence type="ECO:0000313" key="1">
    <source>
        <dbReference type="EMBL" id="BAK15984.1"/>
    </source>
</evidence>
<dbReference type="KEGG" id="siv:SSIL_1561"/>
<protein>
    <submittedName>
        <fullName evidence="1">Superfamily I DNA and RNA helicase and helicase subunits</fullName>
    </submittedName>
</protein>
<reference evidence="1 2" key="2">
    <citation type="journal article" date="2012" name="J. Biosci. Bioeng.">
        <title>Complete genome sequence and characterization of the N-acylhomoserine lactone-degrading gene of the potato leaf-associated Solibacillus silvestris.</title>
        <authorList>
            <person name="Morohoshi T."/>
            <person name="Tominaga Y."/>
            <person name="Someya N."/>
            <person name="Ikeda T."/>
        </authorList>
    </citation>
    <scope>NUCLEOTIDE SEQUENCE [LARGE SCALE GENOMIC DNA]</scope>
    <source>
        <strain evidence="1 2">StLB046</strain>
    </source>
</reference>
<accession>F2F4K0</accession>
<organism evidence="1 2">
    <name type="scientific">Solibacillus silvestris (strain StLB046)</name>
    <name type="common">Bacillus silvestris</name>
    <dbReference type="NCBI Taxonomy" id="1002809"/>
    <lineage>
        <taxon>Bacteria</taxon>
        <taxon>Bacillati</taxon>
        <taxon>Bacillota</taxon>
        <taxon>Bacilli</taxon>
        <taxon>Bacillales</taxon>
        <taxon>Caryophanaceae</taxon>
        <taxon>Solibacillus</taxon>
    </lineage>
</organism>
<evidence type="ECO:0000313" key="2">
    <source>
        <dbReference type="Proteomes" id="UP000006691"/>
    </source>
</evidence>
<dbReference type="EMBL" id="AP012157">
    <property type="protein sequence ID" value="BAK15984.1"/>
    <property type="molecule type" value="Genomic_DNA"/>
</dbReference>
<keyword evidence="1" id="KW-0378">Hydrolase</keyword>
<keyword evidence="1" id="KW-0347">Helicase</keyword>
<dbReference type="RefSeq" id="WP_008407572.1">
    <property type="nucleotide sequence ID" value="NC_018065.1"/>
</dbReference>
<name>F2F4K0_SOLSS</name>
<dbReference type="PATRIC" id="fig|1002809.3.peg.1576"/>
<sequence length="188" mass="21938">MMTAENKQKEITTYIEQTLYFLSNKADLEKFETMLQKNIDEKRASSTSTTDFYDRLMLNIAYYVENKMAWTDLVRETLSTGKVPTVSYIENELMAQQMQIRNSVGEKMDDYKKAFHQQYEALKVEDEDVIYDYAYASVEHAYRIDFLTVACAKNATILTEGDIEETIKLLDGYMAYYTDQLVNKMTLS</sequence>
<dbReference type="HOGENOM" id="CLU_1459652_0_0_9"/>
<reference evidence="2" key="1">
    <citation type="submission" date="2011-04" db="EMBL/GenBank/DDBJ databases">
        <title>Genome sequence of Solibacillus silvestris StLB046.</title>
        <authorList>
            <person name="Morohoshi T."/>
            <person name="Someya N."/>
            <person name="Ikeda T."/>
        </authorList>
    </citation>
    <scope>NUCLEOTIDE SEQUENCE [LARGE SCALE GENOMIC DNA]</scope>
    <source>
        <strain evidence="2">StLB046</strain>
    </source>
</reference>
<dbReference type="eggNOG" id="ENOG5033VCZ">
    <property type="taxonomic scope" value="Bacteria"/>
</dbReference>